<keyword evidence="6" id="KW-1185">Reference proteome</keyword>
<proteinExistence type="predicted"/>
<evidence type="ECO:0000313" key="4">
    <source>
        <dbReference type="EMBL" id="KYH13410.1"/>
    </source>
</evidence>
<dbReference type="Proteomes" id="UP000321040">
    <property type="component" value="Unassembled WGS sequence"/>
</dbReference>
<dbReference type="AlphaFoldDB" id="A0A151A2M0"/>
<accession>A0A2T4RC14</accession>
<gene>
    <name evidence="2" type="primary">yfbM</name>
    <name evidence="4" type="ORF">A0131_01110</name>
    <name evidence="3" type="ORF">K8V85_06770</name>
    <name evidence="2" type="ORF">SKL01_14600</name>
</gene>
<reference evidence="3" key="4">
    <citation type="submission" date="2021-09" db="EMBL/GenBank/DDBJ databases">
        <authorList>
            <person name="Gilroy R."/>
        </authorList>
    </citation>
    <scope>NUCLEOTIDE SEQUENCE</scope>
    <source>
        <strain evidence="3">CHK149-3286</strain>
    </source>
</reference>
<dbReference type="InterPro" id="IPR000182">
    <property type="entry name" value="GNAT_dom"/>
</dbReference>
<dbReference type="Gene3D" id="3.40.630.30">
    <property type="match status" value="1"/>
</dbReference>
<evidence type="ECO:0000313" key="3">
    <source>
        <dbReference type="EMBL" id="HJF67998.1"/>
    </source>
</evidence>
<dbReference type="EMBL" id="LUGM01000002">
    <property type="protein sequence ID" value="KYH13410.1"/>
    <property type="molecule type" value="Genomic_DNA"/>
</dbReference>
<reference evidence="4 5" key="1">
    <citation type="submission" date="2016-02" db="EMBL/GenBank/DDBJ databases">
        <title>Draft genome sequence of hydrocarbon degrading Staphylococcus saprophyticus Strain CNV2, isolated from crude-oil contaminated soil from Noonmati Oil Refinery, Guwahati, Assam, India.</title>
        <authorList>
            <person name="Mukherjee A."/>
            <person name="Chettri B."/>
            <person name="Langpoklakpam J."/>
            <person name="Singh A.K."/>
            <person name="Chattopadhyay D.J."/>
        </authorList>
    </citation>
    <scope>NUCLEOTIDE SEQUENCE [LARGE SCALE GENOMIC DNA]</scope>
    <source>
        <strain evidence="4 5">CNV2</strain>
    </source>
</reference>
<dbReference type="PANTHER" id="PTHR43617:SF38">
    <property type="entry name" value="N-ACETYLTRANSFERASE DOMAIN-CONTAINING PROTEIN"/>
    <property type="match status" value="1"/>
</dbReference>
<evidence type="ECO:0000259" key="1">
    <source>
        <dbReference type="PROSITE" id="PS51186"/>
    </source>
</evidence>
<dbReference type="Proteomes" id="UP000706163">
    <property type="component" value="Unassembled WGS sequence"/>
</dbReference>
<dbReference type="PANTHER" id="PTHR43617">
    <property type="entry name" value="L-AMINO ACID N-ACETYLTRANSFERASE"/>
    <property type="match status" value="1"/>
</dbReference>
<dbReference type="OrthoDB" id="5292888at2"/>
<evidence type="ECO:0000313" key="6">
    <source>
        <dbReference type="Proteomes" id="UP000321040"/>
    </source>
</evidence>
<organism evidence="4 5">
    <name type="scientific">Staphylococcus kloosii</name>
    <dbReference type="NCBI Taxonomy" id="29384"/>
    <lineage>
        <taxon>Bacteria</taxon>
        <taxon>Bacillati</taxon>
        <taxon>Bacillota</taxon>
        <taxon>Bacilli</taxon>
        <taxon>Bacillales</taxon>
        <taxon>Staphylococcaceae</taxon>
        <taxon>Staphylococcus</taxon>
    </lineage>
</organism>
<dbReference type="GO" id="GO:0016747">
    <property type="term" value="F:acyltransferase activity, transferring groups other than amino-acyl groups"/>
    <property type="evidence" value="ECO:0007669"/>
    <property type="project" value="InterPro"/>
</dbReference>
<dbReference type="SUPFAM" id="SSF55729">
    <property type="entry name" value="Acyl-CoA N-acyltransferases (Nat)"/>
    <property type="match status" value="1"/>
</dbReference>
<evidence type="ECO:0000313" key="2">
    <source>
        <dbReference type="EMBL" id="GEP82282.1"/>
    </source>
</evidence>
<dbReference type="RefSeq" id="WP_061853641.1">
    <property type="nucleotide sequence ID" value="NZ_BKAQ01000011.1"/>
</dbReference>
<dbReference type="InterPro" id="IPR050276">
    <property type="entry name" value="MshD_Acetyltransferase"/>
</dbReference>
<reference evidence="3" key="3">
    <citation type="journal article" date="2021" name="PeerJ">
        <title>Extensive microbial diversity within the chicken gut microbiome revealed by metagenomics and culture.</title>
        <authorList>
            <person name="Gilroy R."/>
            <person name="Ravi A."/>
            <person name="Getino M."/>
            <person name="Pursley I."/>
            <person name="Horton D.L."/>
            <person name="Alikhan N.F."/>
            <person name="Baker D."/>
            <person name="Gharbi K."/>
            <person name="Hall N."/>
            <person name="Watson M."/>
            <person name="Adriaenssens E.M."/>
            <person name="Foster-Nyarko E."/>
            <person name="Jarju S."/>
            <person name="Secka A."/>
            <person name="Antonio M."/>
            <person name="Oren A."/>
            <person name="Chaudhuri R.R."/>
            <person name="La Ragione R."/>
            <person name="Hildebrand F."/>
            <person name="Pallen M.J."/>
        </authorList>
    </citation>
    <scope>NUCLEOTIDE SEQUENCE</scope>
    <source>
        <strain evidence="3">CHK149-3286</strain>
    </source>
</reference>
<dbReference type="EMBL" id="DYVT01000075">
    <property type="protein sequence ID" value="HJF67998.1"/>
    <property type="molecule type" value="Genomic_DNA"/>
</dbReference>
<dbReference type="InterPro" id="IPR016181">
    <property type="entry name" value="Acyl_CoA_acyltransferase"/>
</dbReference>
<dbReference type="GeneID" id="69904490"/>
<comment type="caution">
    <text evidence="4">The sequence shown here is derived from an EMBL/GenBank/DDBJ whole genome shotgun (WGS) entry which is preliminary data.</text>
</comment>
<keyword evidence="4" id="KW-0808">Transferase</keyword>
<dbReference type="Pfam" id="PF00583">
    <property type="entry name" value="Acetyltransf_1"/>
    <property type="match status" value="1"/>
</dbReference>
<dbReference type="PROSITE" id="PS51186">
    <property type="entry name" value="GNAT"/>
    <property type="match status" value="1"/>
</dbReference>
<evidence type="ECO:0000313" key="5">
    <source>
        <dbReference type="Proteomes" id="UP000075418"/>
    </source>
</evidence>
<dbReference type="CDD" id="cd04301">
    <property type="entry name" value="NAT_SF"/>
    <property type="match status" value="1"/>
</dbReference>
<protein>
    <submittedName>
        <fullName evidence="2 4">Acetyltransferase</fullName>
    </submittedName>
</protein>
<dbReference type="KEGG" id="skl:C7J89_03985"/>
<reference evidence="2 6" key="2">
    <citation type="submission" date="2019-07" db="EMBL/GenBank/DDBJ databases">
        <title>Whole genome shotgun sequence of Staphylococcus kloosii NBRC 109624.</title>
        <authorList>
            <person name="Hosoyama A."/>
            <person name="Uohara A."/>
            <person name="Ohji S."/>
            <person name="Ichikawa N."/>
        </authorList>
    </citation>
    <scope>NUCLEOTIDE SEQUENCE [LARGE SCALE GENOMIC DNA]</scope>
    <source>
        <strain evidence="2 6">NBRC 109624</strain>
    </source>
</reference>
<dbReference type="EMBL" id="BKAQ01000011">
    <property type="protein sequence ID" value="GEP82282.1"/>
    <property type="molecule type" value="Genomic_DNA"/>
</dbReference>
<sequence>MEFTIREMREEDKQGKAIVHYESWMETYTPLSVDNYLEDLDRHQFIKKSFSQNAPTLVAIIDDEVVGFISFGKTEEQNDNDDWSEIFALYLLEEYQSHMIGFALTQRALELSYPDNVTLWVVEENDNAINFYEQVGFKRTQNTAPVYFGKTYQEIRMDYYRTEHDN</sequence>
<dbReference type="Proteomes" id="UP000075418">
    <property type="component" value="Unassembled WGS sequence"/>
</dbReference>
<feature type="domain" description="N-acetyltransferase" evidence="1">
    <location>
        <begin position="3"/>
        <end position="162"/>
    </location>
</feature>
<name>A0A151A2M0_9STAP</name>
<accession>A0A151A2M0</accession>